<evidence type="ECO:0000313" key="3">
    <source>
        <dbReference type="Proteomes" id="UP001549291"/>
    </source>
</evidence>
<accession>A0ABV2RRP2</accession>
<feature type="compositionally biased region" description="Polar residues" evidence="1">
    <location>
        <begin position="1"/>
        <end position="15"/>
    </location>
</feature>
<dbReference type="Proteomes" id="UP001549291">
    <property type="component" value="Unassembled WGS sequence"/>
</dbReference>
<proteinExistence type="predicted"/>
<name>A0ABV2RRP2_BRAJP</name>
<comment type="caution">
    <text evidence="2">The sequence shown here is derived from an EMBL/GenBank/DDBJ whole genome shotgun (WGS) entry which is preliminary data.</text>
</comment>
<organism evidence="2 3">
    <name type="scientific">Bradyrhizobium japonicum</name>
    <dbReference type="NCBI Taxonomy" id="375"/>
    <lineage>
        <taxon>Bacteria</taxon>
        <taxon>Pseudomonadati</taxon>
        <taxon>Pseudomonadota</taxon>
        <taxon>Alphaproteobacteria</taxon>
        <taxon>Hyphomicrobiales</taxon>
        <taxon>Nitrobacteraceae</taxon>
        <taxon>Bradyrhizobium</taxon>
    </lineage>
</organism>
<sequence>MSKPSFSSVISTPQPGGQGVTPSARHERNIVFEFGIGEMDGPAKLCGAIEPHKHFHDADPVIEGFRRTHASPECLHHMAVLVGVSVYAGFVLDNRHQTLLGILLLDEVLAL</sequence>
<keyword evidence="3" id="KW-1185">Reference proteome</keyword>
<dbReference type="EMBL" id="JBEPTQ010000002">
    <property type="protein sequence ID" value="MET4719618.1"/>
    <property type="molecule type" value="Genomic_DNA"/>
</dbReference>
<evidence type="ECO:0000256" key="1">
    <source>
        <dbReference type="SAM" id="MobiDB-lite"/>
    </source>
</evidence>
<reference evidence="2 3" key="1">
    <citation type="submission" date="2024-06" db="EMBL/GenBank/DDBJ databases">
        <title>Genomic Encyclopedia of Type Strains, Phase V (KMG-V): Genome sequencing to study the core and pangenomes of soil and plant-associated prokaryotes.</title>
        <authorList>
            <person name="Whitman W."/>
        </authorList>
    </citation>
    <scope>NUCLEOTIDE SEQUENCE [LARGE SCALE GENOMIC DNA]</scope>
    <source>
        <strain evidence="2 3">USDA 160</strain>
    </source>
</reference>
<evidence type="ECO:0000313" key="2">
    <source>
        <dbReference type="EMBL" id="MET4719618.1"/>
    </source>
</evidence>
<feature type="region of interest" description="Disordered" evidence="1">
    <location>
        <begin position="1"/>
        <end position="25"/>
    </location>
</feature>
<gene>
    <name evidence="2" type="ORF">ABIF63_003724</name>
</gene>
<protein>
    <submittedName>
        <fullName evidence="2">Uncharacterized protein</fullName>
    </submittedName>
</protein>